<protein>
    <submittedName>
        <fullName evidence="7">PTS system, fructose-specific IIA component</fullName>
    </submittedName>
</protein>
<keyword evidence="5" id="KW-0598">Phosphotransferase system</keyword>
<dbReference type="Pfam" id="PF00359">
    <property type="entry name" value="PTS_EIIA_2"/>
    <property type="match status" value="1"/>
</dbReference>
<dbReference type="RefSeq" id="WP_074912136.1">
    <property type="nucleotide sequence ID" value="NZ_FOVK01000006.1"/>
</dbReference>
<evidence type="ECO:0000256" key="3">
    <source>
        <dbReference type="ARBA" id="ARBA00022597"/>
    </source>
</evidence>
<proteinExistence type="predicted"/>
<dbReference type="PANTHER" id="PTHR47738">
    <property type="entry name" value="PTS SYSTEM FRUCTOSE-LIKE EIIA COMPONENT-RELATED"/>
    <property type="match status" value="1"/>
</dbReference>
<reference evidence="7 8" key="1">
    <citation type="submission" date="2016-10" db="EMBL/GenBank/DDBJ databases">
        <authorList>
            <person name="de Groot N.N."/>
        </authorList>
    </citation>
    <scope>NUCLEOTIDE SEQUENCE [LARGE SCALE GENOMIC DNA]</scope>
    <source>
        <strain evidence="7 8">ML2</strain>
    </source>
</reference>
<dbReference type="GO" id="GO:0009401">
    <property type="term" value="P:phosphoenolpyruvate-dependent sugar phosphotransferase system"/>
    <property type="evidence" value="ECO:0007669"/>
    <property type="project" value="UniProtKB-KW"/>
</dbReference>
<evidence type="ECO:0000313" key="8">
    <source>
        <dbReference type="Proteomes" id="UP000181899"/>
    </source>
</evidence>
<dbReference type="EMBL" id="FOVK01000006">
    <property type="protein sequence ID" value="SFN82917.1"/>
    <property type="molecule type" value="Genomic_DNA"/>
</dbReference>
<gene>
    <name evidence="7" type="ORF">SAMN04488695_1069</name>
</gene>
<keyword evidence="2" id="KW-0597">Phosphoprotein</keyword>
<dbReference type="CDD" id="cd00211">
    <property type="entry name" value="PTS_IIA_fru"/>
    <property type="match status" value="1"/>
</dbReference>
<evidence type="ECO:0000256" key="1">
    <source>
        <dbReference type="ARBA" id="ARBA00022448"/>
    </source>
</evidence>
<evidence type="ECO:0000259" key="6">
    <source>
        <dbReference type="PROSITE" id="PS51094"/>
    </source>
</evidence>
<evidence type="ECO:0000313" key="7">
    <source>
        <dbReference type="EMBL" id="SFN82917.1"/>
    </source>
</evidence>
<dbReference type="PANTHER" id="PTHR47738:SF2">
    <property type="entry name" value="PTS SYSTEM FRUCTOSE-LIKE EIIA COMPONENT"/>
    <property type="match status" value="1"/>
</dbReference>
<accession>A0A1I5C7J6</accession>
<sequence length="147" mass="17073">MEVFTKDNIYLDVHIDQKEDLLREIAEKICLLGYASDQEKVHKGLLDREKEFETALGEGFAIPHTKSEYIKTPGIMIMKTTEPLSWSEEENADVFIVLFTPFESEGNTHLKMLASLSRRLMNQDFKRILHESMDKDEIYNAVYEAIN</sequence>
<dbReference type="PROSITE" id="PS51094">
    <property type="entry name" value="PTS_EIIA_TYPE_2"/>
    <property type="match status" value="1"/>
</dbReference>
<dbReference type="InterPro" id="IPR002178">
    <property type="entry name" value="PTS_EIIA_type-2_dom"/>
</dbReference>
<keyword evidence="3" id="KW-0762">Sugar transport</keyword>
<dbReference type="AlphaFoldDB" id="A0A1I5C7J6"/>
<dbReference type="GO" id="GO:0016020">
    <property type="term" value="C:membrane"/>
    <property type="evidence" value="ECO:0007669"/>
    <property type="project" value="InterPro"/>
</dbReference>
<dbReference type="InterPro" id="IPR051541">
    <property type="entry name" value="PTS_SugarTrans_NitroReg"/>
</dbReference>
<evidence type="ECO:0000256" key="5">
    <source>
        <dbReference type="ARBA" id="ARBA00022683"/>
    </source>
</evidence>
<name>A0A1I5C7J6_9CLOT</name>
<dbReference type="Proteomes" id="UP000181899">
    <property type="component" value="Unassembled WGS sequence"/>
</dbReference>
<dbReference type="SUPFAM" id="SSF55804">
    <property type="entry name" value="Phoshotransferase/anion transport protein"/>
    <property type="match status" value="1"/>
</dbReference>
<keyword evidence="4" id="KW-0808">Transferase</keyword>
<evidence type="ECO:0000256" key="2">
    <source>
        <dbReference type="ARBA" id="ARBA00022553"/>
    </source>
</evidence>
<dbReference type="OrthoDB" id="95460at2"/>
<organism evidence="7 8">
    <name type="scientific">Proteiniclasticum ruminis</name>
    <dbReference type="NCBI Taxonomy" id="398199"/>
    <lineage>
        <taxon>Bacteria</taxon>
        <taxon>Bacillati</taxon>
        <taxon>Bacillota</taxon>
        <taxon>Clostridia</taxon>
        <taxon>Eubacteriales</taxon>
        <taxon>Clostridiaceae</taxon>
        <taxon>Proteiniclasticum</taxon>
    </lineage>
</organism>
<keyword evidence="8" id="KW-1185">Reference proteome</keyword>
<evidence type="ECO:0000256" key="4">
    <source>
        <dbReference type="ARBA" id="ARBA00022679"/>
    </source>
</evidence>
<feature type="domain" description="PTS EIIA type-2" evidence="6">
    <location>
        <begin position="2"/>
        <end position="145"/>
    </location>
</feature>
<keyword evidence="1" id="KW-0813">Transport</keyword>
<dbReference type="NCBIfam" id="TIGR00848">
    <property type="entry name" value="fruA"/>
    <property type="match status" value="1"/>
</dbReference>
<dbReference type="GO" id="GO:0008982">
    <property type="term" value="F:protein-N(PI)-phosphohistidine-sugar phosphotransferase activity"/>
    <property type="evidence" value="ECO:0007669"/>
    <property type="project" value="InterPro"/>
</dbReference>
<dbReference type="Gene3D" id="3.40.930.10">
    <property type="entry name" value="Mannitol-specific EII, Chain A"/>
    <property type="match status" value="1"/>
</dbReference>
<dbReference type="InterPro" id="IPR004715">
    <property type="entry name" value="PTS_IIA_fruc"/>
</dbReference>
<dbReference type="InterPro" id="IPR016152">
    <property type="entry name" value="PTrfase/Anion_transptr"/>
</dbReference>